<reference evidence="1 2" key="1">
    <citation type="journal article" date="2022" name="bioRxiv">
        <title>The genome of the oomycete Peronosclerospora sorghi, a cosmopolitan pathogen of maize and sorghum, is inflated with dispersed pseudogenes.</title>
        <authorList>
            <person name="Fletcher K."/>
            <person name="Martin F."/>
            <person name="Isakeit T."/>
            <person name="Cavanaugh K."/>
            <person name="Magill C."/>
            <person name="Michelmore R."/>
        </authorList>
    </citation>
    <scope>NUCLEOTIDE SEQUENCE [LARGE SCALE GENOMIC DNA]</scope>
    <source>
        <strain evidence="1">P6</strain>
    </source>
</reference>
<sequence>MITTLEGLRRDLPTSYVEASTLLREAAATKVEATVSNLKEIDYAKKFRNAKQVVQREATNLKAAANKLLQSVDYDNDLRWAKEVVQSINKNGGVESTVGMHESLFSKWDANKVREQLFSKWKKHLVRAGTLRQEFIQRDGRIKDDEGFEKLIFRAYEIYLGKTKLKGDEDIASTSKTL</sequence>
<comment type="caution">
    <text evidence="1">The sequence shown here is derived from an EMBL/GenBank/DDBJ whole genome shotgun (WGS) entry which is preliminary data.</text>
</comment>
<accession>A0ACC0VVE6</accession>
<dbReference type="Proteomes" id="UP001163321">
    <property type="component" value="Chromosome 7"/>
</dbReference>
<proteinExistence type="predicted"/>
<name>A0ACC0VVE6_9STRA</name>
<dbReference type="EMBL" id="CM047586">
    <property type="protein sequence ID" value="KAI9909708.1"/>
    <property type="molecule type" value="Genomic_DNA"/>
</dbReference>
<organism evidence="1 2">
    <name type="scientific">Peronosclerospora sorghi</name>
    <dbReference type="NCBI Taxonomy" id="230839"/>
    <lineage>
        <taxon>Eukaryota</taxon>
        <taxon>Sar</taxon>
        <taxon>Stramenopiles</taxon>
        <taxon>Oomycota</taxon>
        <taxon>Peronosporomycetes</taxon>
        <taxon>Peronosporales</taxon>
        <taxon>Peronosporaceae</taxon>
        <taxon>Peronosclerospora</taxon>
    </lineage>
</organism>
<protein>
    <submittedName>
        <fullName evidence="1">Uncharacterized protein</fullName>
    </submittedName>
</protein>
<evidence type="ECO:0000313" key="1">
    <source>
        <dbReference type="EMBL" id="KAI9909708.1"/>
    </source>
</evidence>
<evidence type="ECO:0000313" key="2">
    <source>
        <dbReference type="Proteomes" id="UP001163321"/>
    </source>
</evidence>
<gene>
    <name evidence="1" type="ORF">PsorP6_014785</name>
</gene>
<keyword evidence="2" id="KW-1185">Reference proteome</keyword>